<feature type="non-terminal residue" evidence="1">
    <location>
        <position position="1"/>
    </location>
</feature>
<name>A0AAV7NTF5_PLEWA</name>
<accession>A0AAV7NTF5</accession>
<comment type="caution">
    <text evidence="1">The sequence shown here is derived from an EMBL/GenBank/DDBJ whole genome shotgun (WGS) entry which is preliminary data.</text>
</comment>
<proteinExistence type="predicted"/>
<sequence length="100" mass="11314">IMGCVYVVEKGRCLLGWSEQRALGIVLNPNSEDQVLAVLHDDPKVEKWRSKFPLLFGDKLGCLKKFQHRIVLRDGAVPRVHKVRATPLALKDALKDELAR</sequence>
<organism evidence="1 2">
    <name type="scientific">Pleurodeles waltl</name>
    <name type="common">Iberian ribbed newt</name>
    <dbReference type="NCBI Taxonomy" id="8319"/>
    <lineage>
        <taxon>Eukaryota</taxon>
        <taxon>Metazoa</taxon>
        <taxon>Chordata</taxon>
        <taxon>Craniata</taxon>
        <taxon>Vertebrata</taxon>
        <taxon>Euteleostomi</taxon>
        <taxon>Amphibia</taxon>
        <taxon>Batrachia</taxon>
        <taxon>Caudata</taxon>
        <taxon>Salamandroidea</taxon>
        <taxon>Salamandridae</taxon>
        <taxon>Pleurodelinae</taxon>
        <taxon>Pleurodeles</taxon>
    </lineage>
</organism>
<protein>
    <submittedName>
        <fullName evidence="1">Uncharacterized protein</fullName>
    </submittedName>
</protein>
<reference evidence="1" key="1">
    <citation type="journal article" date="2022" name="bioRxiv">
        <title>Sequencing and chromosome-scale assembly of the giantPleurodeles waltlgenome.</title>
        <authorList>
            <person name="Brown T."/>
            <person name="Elewa A."/>
            <person name="Iarovenko S."/>
            <person name="Subramanian E."/>
            <person name="Araus A.J."/>
            <person name="Petzold A."/>
            <person name="Susuki M."/>
            <person name="Suzuki K.-i.T."/>
            <person name="Hayashi T."/>
            <person name="Toyoda A."/>
            <person name="Oliveira C."/>
            <person name="Osipova E."/>
            <person name="Leigh N.D."/>
            <person name="Simon A."/>
            <person name="Yun M.H."/>
        </authorList>
    </citation>
    <scope>NUCLEOTIDE SEQUENCE</scope>
    <source>
        <strain evidence="1">20211129_DDA</strain>
        <tissue evidence="1">Liver</tissue>
    </source>
</reference>
<dbReference type="EMBL" id="JANPWB010000012">
    <property type="protein sequence ID" value="KAJ1119376.1"/>
    <property type="molecule type" value="Genomic_DNA"/>
</dbReference>
<evidence type="ECO:0000313" key="1">
    <source>
        <dbReference type="EMBL" id="KAJ1119376.1"/>
    </source>
</evidence>
<dbReference type="Proteomes" id="UP001066276">
    <property type="component" value="Chromosome 8"/>
</dbReference>
<feature type="non-terminal residue" evidence="1">
    <location>
        <position position="100"/>
    </location>
</feature>
<gene>
    <name evidence="1" type="ORF">NDU88_007562</name>
</gene>
<evidence type="ECO:0000313" key="2">
    <source>
        <dbReference type="Proteomes" id="UP001066276"/>
    </source>
</evidence>
<keyword evidence="2" id="KW-1185">Reference proteome</keyword>
<dbReference type="AlphaFoldDB" id="A0AAV7NTF5"/>